<keyword evidence="2" id="KW-1003">Cell membrane</keyword>
<feature type="transmembrane region" description="Helical" evidence="6">
    <location>
        <begin position="121"/>
        <end position="144"/>
    </location>
</feature>
<dbReference type="EMBL" id="JNVM01000004">
    <property type="protein sequence ID" value="KEQ27000.1"/>
    <property type="molecule type" value="Genomic_DNA"/>
</dbReference>
<accession>A0A081P8H7</accession>
<sequence>MPGDEEVKEALSLDFQLMMETYGFRVVWGPEMFLTVALAAVFYMRYKGGTVSGRQMASFFVGLFLLYIALGGPLNLGGHFWFSIHMLQQSVMYLIVPPLLLRGMPEGFFRALSDNPWSRRVILVFGNPIFAMFLFNGAFSFYHIPMIFDAAMSNYALHNALHLLLFFSAFALWWSLFSPAGAIYAMSELKKMGYIFINGILLTPACALIIFAKAPMYETYTAGAHLLCLPFYAIPVEPVSFSSPWLTPLSDQQLGGVIMKIMQEISYGCLLGLVFFQWYRREKDKAEDLPDPLLEPTL</sequence>
<organism evidence="7 8">
    <name type="scientific">Paenibacillus tyrfis</name>
    <dbReference type="NCBI Taxonomy" id="1501230"/>
    <lineage>
        <taxon>Bacteria</taxon>
        <taxon>Bacillati</taxon>
        <taxon>Bacillota</taxon>
        <taxon>Bacilli</taxon>
        <taxon>Bacillales</taxon>
        <taxon>Paenibacillaceae</taxon>
        <taxon>Paenibacillus</taxon>
    </lineage>
</organism>
<evidence type="ECO:0000256" key="2">
    <source>
        <dbReference type="ARBA" id="ARBA00022475"/>
    </source>
</evidence>
<comment type="subcellular location">
    <subcellularLocation>
        <location evidence="1">Cell membrane</location>
        <topology evidence="1">Multi-pass membrane protein</topology>
    </subcellularLocation>
</comment>
<dbReference type="Pfam" id="PF09678">
    <property type="entry name" value="Caa3_CtaG"/>
    <property type="match status" value="1"/>
</dbReference>
<proteinExistence type="predicted"/>
<feature type="transmembrane region" description="Helical" evidence="6">
    <location>
        <begin position="192"/>
        <end position="212"/>
    </location>
</feature>
<evidence type="ECO:0000313" key="7">
    <source>
        <dbReference type="EMBL" id="KEQ27000.1"/>
    </source>
</evidence>
<feature type="transmembrane region" description="Helical" evidence="6">
    <location>
        <begin position="164"/>
        <end position="185"/>
    </location>
</feature>
<name>A0A081P8H7_9BACL</name>
<keyword evidence="8" id="KW-1185">Reference proteome</keyword>
<dbReference type="GO" id="GO:0005886">
    <property type="term" value="C:plasma membrane"/>
    <property type="evidence" value="ECO:0007669"/>
    <property type="project" value="UniProtKB-SubCell"/>
</dbReference>
<comment type="caution">
    <text evidence="7">The sequence shown here is derived from an EMBL/GenBank/DDBJ whole genome shotgun (WGS) entry which is preliminary data.</text>
</comment>
<feature type="transmembrane region" description="Helical" evidence="6">
    <location>
        <begin position="254"/>
        <end position="276"/>
    </location>
</feature>
<protein>
    <recommendedName>
        <fullName evidence="9">Cytochrome C oxidase assembly protein</fullName>
    </recommendedName>
</protein>
<feature type="transmembrane region" description="Helical" evidence="6">
    <location>
        <begin position="22"/>
        <end position="44"/>
    </location>
</feature>
<keyword evidence="4 6" id="KW-1133">Transmembrane helix</keyword>
<feature type="transmembrane region" description="Helical" evidence="6">
    <location>
        <begin position="56"/>
        <end position="74"/>
    </location>
</feature>
<evidence type="ECO:0008006" key="9">
    <source>
        <dbReference type="Google" id="ProtNLM"/>
    </source>
</evidence>
<evidence type="ECO:0000256" key="4">
    <source>
        <dbReference type="ARBA" id="ARBA00022989"/>
    </source>
</evidence>
<keyword evidence="5 6" id="KW-0472">Membrane</keyword>
<keyword evidence="3 6" id="KW-0812">Transmembrane</keyword>
<dbReference type="OrthoDB" id="128422at2"/>
<reference evidence="7 8" key="1">
    <citation type="submission" date="2014-06" db="EMBL/GenBank/DDBJ databases">
        <title>Draft genome sequence of Paenibacillus sp. MSt1.</title>
        <authorList>
            <person name="Aw Y.K."/>
            <person name="Ong K.S."/>
            <person name="Gan H.M."/>
            <person name="Lee S.M."/>
        </authorList>
    </citation>
    <scope>NUCLEOTIDE SEQUENCE [LARGE SCALE GENOMIC DNA]</scope>
    <source>
        <strain evidence="7 8">MSt1</strain>
    </source>
</reference>
<evidence type="ECO:0000256" key="5">
    <source>
        <dbReference type="ARBA" id="ARBA00023136"/>
    </source>
</evidence>
<dbReference type="eggNOG" id="COG3336">
    <property type="taxonomic scope" value="Bacteria"/>
</dbReference>
<evidence type="ECO:0000256" key="1">
    <source>
        <dbReference type="ARBA" id="ARBA00004651"/>
    </source>
</evidence>
<evidence type="ECO:0000313" key="8">
    <source>
        <dbReference type="Proteomes" id="UP000028123"/>
    </source>
</evidence>
<dbReference type="InterPro" id="IPR019108">
    <property type="entry name" value="Caa3_assmbl_CtaG-rel"/>
</dbReference>
<dbReference type="AlphaFoldDB" id="A0A081P8H7"/>
<evidence type="ECO:0000256" key="6">
    <source>
        <dbReference type="SAM" id="Phobius"/>
    </source>
</evidence>
<evidence type="ECO:0000256" key="3">
    <source>
        <dbReference type="ARBA" id="ARBA00022692"/>
    </source>
</evidence>
<dbReference type="Proteomes" id="UP000028123">
    <property type="component" value="Unassembled WGS sequence"/>
</dbReference>
<gene>
    <name evidence="7" type="ORF">ET33_24180</name>
</gene>